<evidence type="ECO:0000313" key="2">
    <source>
        <dbReference type="EnsemblPlants" id="EMT15892"/>
    </source>
</evidence>
<feature type="region of interest" description="Disordered" evidence="1">
    <location>
        <begin position="536"/>
        <end position="558"/>
    </location>
</feature>
<proteinExistence type="predicted"/>
<dbReference type="EnsemblPlants" id="EMT15892">
    <property type="protein sequence ID" value="EMT15892"/>
    <property type="gene ID" value="F775_03970"/>
</dbReference>
<dbReference type="InterPro" id="IPR006912">
    <property type="entry name" value="Harbinger_derived_prot"/>
</dbReference>
<protein>
    <submittedName>
        <fullName evidence="2">Uncharacterized protein</fullName>
    </submittedName>
</protein>
<dbReference type="PANTHER" id="PTHR33115">
    <property type="entry name" value="ARM REPEAT SUPERFAMILY PROTEIN"/>
    <property type="match status" value="1"/>
</dbReference>
<dbReference type="SUPFAM" id="SSF48371">
    <property type="entry name" value="ARM repeat"/>
    <property type="match status" value="1"/>
</dbReference>
<dbReference type="InterPro" id="IPR016024">
    <property type="entry name" value="ARM-type_fold"/>
</dbReference>
<dbReference type="Pfam" id="PF04827">
    <property type="entry name" value="Plant_tran"/>
    <property type="match status" value="1"/>
</dbReference>
<organism evidence="2">
    <name type="scientific">Aegilops tauschii</name>
    <name type="common">Tausch's goatgrass</name>
    <name type="synonym">Aegilops squarrosa</name>
    <dbReference type="NCBI Taxonomy" id="37682"/>
    <lineage>
        <taxon>Eukaryota</taxon>
        <taxon>Viridiplantae</taxon>
        <taxon>Streptophyta</taxon>
        <taxon>Embryophyta</taxon>
        <taxon>Tracheophyta</taxon>
        <taxon>Spermatophyta</taxon>
        <taxon>Magnoliopsida</taxon>
        <taxon>Liliopsida</taxon>
        <taxon>Poales</taxon>
        <taxon>Poaceae</taxon>
        <taxon>BOP clade</taxon>
        <taxon>Pooideae</taxon>
        <taxon>Triticodae</taxon>
        <taxon>Triticeae</taxon>
        <taxon>Triticinae</taxon>
        <taxon>Aegilops</taxon>
    </lineage>
</organism>
<dbReference type="AlphaFoldDB" id="N1QWX8"/>
<reference evidence="2" key="1">
    <citation type="submission" date="2015-06" db="UniProtKB">
        <authorList>
            <consortium name="EnsemblPlants"/>
        </authorList>
    </citation>
    <scope>IDENTIFICATION</scope>
</reference>
<sequence>MPGYHNDINLLQRSPLFAMSTAGQAHPCNYAINGHEYNLGYCVVDDIYPPWVTSIKAISESNETVHRNAALNNLALFASLTDGANKSEILRTSPSLSAIRLAEQTHSRGRSYANEPNLKPALNICYCVSLAHGAIYIMYMIIESASDEDLVEIVSQQYGLSHEVLEAYLHKTKQICVKNPTSSESWNLITYGASLLDPQLPEDYASGGRVLTMLLAQDISVPIPRLLIRSPRQIIQRLIGTLAWKSPDEREMRWLAARIVENLAGHLKLAQIPGALDCVSSLFDTSHHNNGDQEALHLPDVNGPSKPKRRISLVFHVVGYAKMNSCINILTFIWFMVRICLVLFSHYISDAAPEHSGTPEKHNSQRGNNEGTDEDLLLPGLRILANLAHDTQNCTLIYNSKGLLSKIIAPISSNNLVEDIKSNAAWTKIVDGSLKVVSCLMGSSGSTGVKMRKLIANNSNAIDNLEAVLYMDIKKNSGIIVLQMRALDILTQLALHHLDPASTSATNRREKLIQRALHIFLTAGWMEDYLGDEEEEYQTRMKDQTTSQQSTPPRPSRETCLDHFVTKAQLALAKMMNKRATEARGGKWMEEAKQIADRLKEKAEAVKSFTGCKDEDINRLTELLDSNIKTDSCTIKSNTMEIEIDIGCRISAAVILKHLRNHNMEPTLQKVLLELLPVQQEQENVNLTPRWWGRLLPNCCQNKLEAQNDGGQDDSSASQRHHLQQCGKRRLQAELLSLVAAILANNNFDFAAILNSPPLLKDFVVRLKKMVEDNMNATPACLAIQKLTCDMVIGFLQHDGNVKLIENQNIIDTLLEASKVMDRLESSMLFAGVLHDCHGVPLKPFLSVLANQAKDLLKLKKQAQAQAQAQGINSGPAGVSPT</sequence>
<accession>N1QWX8</accession>
<dbReference type="ExpressionAtlas" id="N1QWX8">
    <property type="expression patterns" value="baseline"/>
</dbReference>
<name>N1QWX8_AEGTA</name>
<evidence type="ECO:0000256" key="1">
    <source>
        <dbReference type="SAM" id="MobiDB-lite"/>
    </source>
</evidence>
<dbReference type="PANTHER" id="PTHR33115:SF69">
    <property type="entry name" value="GENOME ASSEMBLY, CHROMOSOME: II"/>
    <property type="match status" value="1"/>
</dbReference>